<dbReference type="Gene3D" id="3.30.565.10">
    <property type="entry name" value="Histidine kinase-like ATPase, C-terminal domain"/>
    <property type="match status" value="1"/>
</dbReference>
<dbReference type="PANTHER" id="PTHR34220:SF7">
    <property type="entry name" value="SENSOR HISTIDINE KINASE YPDA"/>
    <property type="match status" value="1"/>
</dbReference>
<sequence length="600" mass="67871">MLQPIRRRYLDMPIRRKILLWFIPLLIVTITVTGVFSLQIASREIVTKMSAEQEATARQAIDHLDYIAQDAVDISDYLFLTPEIQALLRSDARNNAYISNQTIIDTINRLMVTRPYFQFLTIYSDRFAPLQFNNKGLSSALPFEDYRANYDYDELLKRPQIELWSVEVPGRTKTIFYGDTKNKVLLTKVLKNNATYEPAGILLLGIDETDIRQTYAPGASNLEIAVISPDGTVLSESTGQTVGMAMSQLPYVNDTAVRIQDLDTSIDKSKWVYATKTSKLTGWRVLVIQPRSELLQQMNRIMLVTLLIIAATVIVSLYVSWAVAGVITRPIRRILQSMKKFQKGHFDEQVQLGGMDEIGQLGAGYNIMARRVREIVDDMYAVQLKQKEAELKVLQSQINPHFLYNTLNTIAWTAEKNGDKVVGEMIYALSAIFTISLSQGRDTITLQDEVKLVEHYLFLQQMRFKDRLSYELELDPELAEYPIPKLLLQPLVENSVVHGIEPLTDDLGYVHVRCSADECTLRIEVTDNGVGIGREAQADMMRSLGKGGMHAARNSRSFALGNIAERIRMFYGDDASIDIHSEPGVGTRVSLTLPITFTRR</sequence>
<keyword evidence="8" id="KW-0902">Two-component regulatory system</keyword>
<evidence type="ECO:0000313" key="13">
    <source>
        <dbReference type="Proteomes" id="UP001589747"/>
    </source>
</evidence>
<proteinExistence type="predicted"/>
<comment type="catalytic activity">
    <reaction evidence="1">
        <text>ATP + protein L-histidine = ADP + protein N-phospho-L-histidine.</text>
        <dbReference type="EC" id="2.7.13.3"/>
    </reaction>
</comment>
<dbReference type="SMART" id="SM00304">
    <property type="entry name" value="HAMP"/>
    <property type="match status" value="1"/>
</dbReference>
<evidence type="ECO:0000313" key="12">
    <source>
        <dbReference type="EMBL" id="MFB9329196.1"/>
    </source>
</evidence>
<feature type="transmembrane region" description="Helical" evidence="10">
    <location>
        <begin position="301"/>
        <end position="328"/>
    </location>
</feature>
<keyword evidence="6 12" id="KW-0808">Transferase</keyword>
<comment type="subcellular location">
    <subcellularLocation>
        <location evidence="2">Cell membrane</location>
        <topology evidence="2">Multi-pass membrane protein</topology>
    </subcellularLocation>
</comment>
<accession>A0ABV5KVD3</accession>
<dbReference type="SUPFAM" id="SSF55874">
    <property type="entry name" value="ATPase domain of HSP90 chaperone/DNA topoisomerase II/histidine kinase"/>
    <property type="match status" value="1"/>
</dbReference>
<evidence type="ECO:0000256" key="7">
    <source>
        <dbReference type="ARBA" id="ARBA00022777"/>
    </source>
</evidence>
<evidence type="ECO:0000256" key="9">
    <source>
        <dbReference type="ARBA" id="ARBA00023136"/>
    </source>
</evidence>
<dbReference type="PROSITE" id="PS50885">
    <property type="entry name" value="HAMP"/>
    <property type="match status" value="1"/>
</dbReference>
<evidence type="ECO:0000256" key="6">
    <source>
        <dbReference type="ARBA" id="ARBA00022679"/>
    </source>
</evidence>
<dbReference type="PANTHER" id="PTHR34220">
    <property type="entry name" value="SENSOR HISTIDINE KINASE YPDA"/>
    <property type="match status" value="1"/>
</dbReference>
<dbReference type="Proteomes" id="UP001589747">
    <property type="component" value="Unassembled WGS sequence"/>
</dbReference>
<keyword evidence="4" id="KW-1003">Cell membrane</keyword>
<dbReference type="RefSeq" id="WP_377499227.1">
    <property type="nucleotide sequence ID" value="NZ_JBHMDO010000039.1"/>
</dbReference>
<comment type="caution">
    <text evidence="12">The sequence shown here is derived from an EMBL/GenBank/DDBJ whole genome shotgun (WGS) entry which is preliminary data.</text>
</comment>
<dbReference type="InterPro" id="IPR004358">
    <property type="entry name" value="Sig_transdc_His_kin-like_C"/>
</dbReference>
<organism evidence="12 13">
    <name type="scientific">Paenibacillus aurantiacus</name>
    <dbReference type="NCBI Taxonomy" id="1936118"/>
    <lineage>
        <taxon>Bacteria</taxon>
        <taxon>Bacillati</taxon>
        <taxon>Bacillota</taxon>
        <taxon>Bacilli</taxon>
        <taxon>Bacillales</taxon>
        <taxon>Paenibacillaceae</taxon>
        <taxon>Paenibacillus</taxon>
    </lineage>
</organism>
<keyword evidence="10" id="KW-0812">Transmembrane</keyword>
<dbReference type="InterPro" id="IPR003660">
    <property type="entry name" value="HAMP_dom"/>
</dbReference>
<dbReference type="InterPro" id="IPR003594">
    <property type="entry name" value="HATPase_dom"/>
</dbReference>
<reference evidence="12 13" key="1">
    <citation type="submission" date="2024-09" db="EMBL/GenBank/DDBJ databases">
        <authorList>
            <person name="Sun Q."/>
            <person name="Mori K."/>
        </authorList>
    </citation>
    <scope>NUCLEOTIDE SEQUENCE [LARGE SCALE GENOMIC DNA]</scope>
    <source>
        <strain evidence="12 13">TISTR 2452</strain>
    </source>
</reference>
<keyword evidence="13" id="KW-1185">Reference proteome</keyword>
<dbReference type="EC" id="2.7.13.3" evidence="3"/>
<dbReference type="Pfam" id="PF00672">
    <property type="entry name" value="HAMP"/>
    <property type="match status" value="1"/>
</dbReference>
<evidence type="ECO:0000256" key="5">
    <source>
        <dbReference type="ARBA" id="ARBA00022553"/>
    </source>
</evidence>
<dbReference type="EMBL" id="JBHMDO010000039">
    <property type="protein sequence ID" value="MFB9329196.1"/>
    <property type="molecule type" value="Genomic_DNA"/>
</dbReference>
<evidence type="ECO:0000256" key="2">
    <source>
        <dbReference type="ARBA" id="ARBA00004651"/>
    </source>
</evidence>
<dbReference type="Pfam" id="PF06580">
    <property type="entry name" value="His_kinase"/>
    <property type="match status" value="1"/>
</dbReference>
<evidence type="ECO:0000256" key="1">
    <source>
        <dbReference type="ARBA" id="ARBA00000085"/>
    </source>
</evidence>
<keyword evidence="9 10" id="KW-0472">Membrane</keyword>
<dbReference type="SUPFAM" id="SSF158472">
    <property type="entry name" value="HAMP domain-like"/>
    <property type="match status" value="1"/>
</dbReference>
<keyword evidence="5" id="KW-0597">Phosphoprotein</keyword>
<evidence type="ECO:0000259" key="11">
    <source>
        <dbReference type="PROSITE" id="PS50885"/>
    </source>
</evidence>
<feature type="domain" description="HAMP" evidence="11">
    <location>
        <begin position="325"/>
        <end position="377"/>
    </location>
</feature>
<dbReference type="Pfam" id="PF02518">
    <property type="entry name" value="HATPase_c"/>
    <property type="match status" value="1"/>
</dbReference>
<evidence type="ECO:0000256" key="4">
    <source>
        <dbReference type="ARBA" id="ARBA00022475"/>
    </source>
</evidence>
<evidence type="ECO:0000256" key="8">
    <source>
        <dbReference type="ARBA" id="ARBA00023012"/>
    </source>
</evidence>
<dbReference type="PRINTS" id="PR00344">
    <property type="entry name" value="BCTRLSENSOR"/>
</dbReference>
<name>A0ABV5KVD3_9BACL</name>
<dbReference type="GO" id="GO:0004673">
    <property type="term" value="F:protein histidine kinase activity"/>
    <property type="evidence" value="ECO:0007669"/>
    <property type="project" value="UniProtKB-EC"/>
</dbReference>
<keyword evidence="7 12" id="KW-0418">Kinase</keyword>
<dbReference type="InterPro" id="IPR036890">
    <property type="entry name" value="HATPase_C_sf"/>
</dbReference>
<gene>
    <name evidence="12" type="ORF">ACFFSY_24945</name>
</gene>
<dbReference type="CDD" id="cd06225">
    <property type="entry name" value="HAMP"/>
    <property type="match status" value="1"/>
</dbReference>
<evidence type="ECO:0000256" key="3">
    <source>
        <dbReference type="ARBA" id="ARBA00012438"/>
    </source>
</evidence>
<dbReference type="InterPro" id="IPR010559">
    <property type="entry name" value="Sig_transdc_His_kin_internal"/>
</dbReference>
<protein>
    <recommendedName>
        <fullName evidence="3">histidine kinase</fullName>
        <ecNumber evidence="3">2.7.13.3</ecNumber>
    </recommendedName>
</protein>
<dbReference type="InterPro" id="IPR050640">
    <property type="entry name" value="Bact_2-comp_sensor_kinase"/>
</dbReference>
<evidence type="ECO:0000256" key="10">
    <source>
        <dbReference type="SAM" id="Phobius"/>
    </source>
</evidence>
<keyword evidence="10" id="KW-1133">Transmembrane helix</keyword>
<dbReference type="Gene3D" id="6.10.340.10">
    <property type="match status" value="1"/>
</dbReference>